<organism evidence="8 9">
    <name type="scientific">Hyphomicrobium denitrificans (strain ATCC 51888 / DSM 1869 / NCIMB 11706 / TK 0415)</name>
    <dbReference type="NCBI Taxonomy" id="582899"/>
    <lineage>
        <taxon>Bacteria</taxon>
        <taxon>Pseudomonadati</taxon>
        <taxon>Pseudomonadota</taxon>
        <taxon>Alphaproteobacteria</taxon>
        <taxon>Hyphomicrobiales</taxon>
        <taxon>Hyphomicrobiaceae</taxon>
        <taxon>Hyphomicrobium</taxon>
    </lineage>
</organism>
<keyword evidence="5 7" id="KW-1133">Transmembrane helix</keyword>
<evidence type="ECO:0000256" key="5">
    <source>
        <dbReference type="ARBA" id="ARBA00022989"/>
    </source>
</evidence>
<feature type="transmembrane region" description="Helical" evidence="7">
    <location>
        <begin position="63"/>
        <end position="83"/>
    </location>
</feature>
<keyword evidence="4 7" id="KW-0812">Transmembrane</keyword>
<keyword evidence="3" id="KW-1003">Cell membrane</keyword>
<dbReference type="PANTHER" id="PTHR33884:SF3">
    <property type="entry name" value="UPF0410 PROTEIN YMGE"/>
    <property type="match status" value="1"/>
</dbReference>
<comment type="subcellular location">
    <subcellularLocation>
        <location evidence="1">Cell membrane</location>
        <topology evidence="1">Multi-pass membrane protein</topology>
    </subcellularLocation>
</comment>
<sequence>MDIDLQSLIIWLLIGAIAGWLAGQIMKGGGFGLVGDIIVGIVGAFIAGILFPRLGFAFGNPLVGSIIAAVVGACLLLFILRLVRRGP</sequence>
<reference evidence="9" key="1">
    <citation type="journal article" date="2011" name="J. Bacteriol.">
        <title>Genome sequences of eight morphologically diverse alphaproteobacteria.</title>
        <authorList>
            <consortium name="US DOE Joint Genome Institute"/>
            <person name="Brown P.J."/>
            <person name="Kysela D.T."/>
            <person name="Buechlein A."/>
            <person name="Hemmerich C."/>
            <person name="Brun Y.V."/>
        </authorList>
    </citation>
    <scope>NUCLEOTIDE SEQUENCE [LARGE SCALE GENOMIC DNA]</scope>
    <source>
        <strain evidence="9">ATCC 51888 / DSM 1869 / NCIB 11706 / TK 0415</strain>
    </source>
</reference>
<evidence type="ECO:0000256" key="6">
    <source>
        <dbReference type="ARBA" id="ARBA00023136"/>
    </source>
</evidence>
<feature type="transmembrane region" description="Helical" evidence="7">
    <location>
        <begin position="30"/>
        <end position="51"/>
    </location>
</feature>
<evidence type="ECO:0000256" key="2">
    <source>
        <dbReference type="ARBA" id="ARBA00011006"/>
    </source>
</evidence>
<evidence type="ECO:0000313" key="9">
    <source>
        <dbReference type="Proteomes" id="UP000002033"/>
    </source>
</evidence>
<feature type="transmembrane region" description="Helical" evidence="7">
    <location>
        <begin position="6"/>
        <end position="23"/>
    </location>
</feature>
<dbReference type="EMBL" id="CP002083">
    <property type="protein sequence ID" value="ADJ22809.1"/>
    <property type="molecule type" value="Genomic_DNA"/>
</dbReference>
<dbReference type="AlphaFoldDB" id="D8JUZ3"/>
<comment type="similarity">
    <text evidence="2">Belongs to the UPF0410 family.</text>
</comment>
<dbReference type="HOGENOM" id="CLU_160040_0_1_5"/>
<dbReference type="Proteomes" id="UP000002033">
    <property type="component" value="Chromosome"/>
</dbReference>
<dbReference type="InterPro" id="IPR007341">
    <property type="entry name" value="Transgly_assoc"/>
</dbReference>
<protein>
    <submittedName>
        <fullName evidence="8">Transglycosylase-associated protein</fullName>
    </submittedName>
</protein>
<dbReference type="GO" id="GO:0005886">
    <property type="term" value="C:plasma membrane"/>
    <property type="evidence" value="ECO:0007669"/>
    <property type="project" value="UniProtKB-SubCell"/>
</dbReference>
<evidence type="ECO:0000256" key="3">
    <source>
        <dbReference type="ARBA" id="ARBA00022475"/>
    </source>
</evidence>
<keyword evidence="6 7" id="KW-0472">Membrane</keyword>
<dbReference type="OrthoDB" id="7933857at2"/>
<dbReference type="KEGG" id="hdn:Hden_0995"/>
<evidence type="ECO:0000313" key="8">
    <source>
        <dbReference type="EMBL" id="ADJ22809.1"/>
    </source>
</evidence>
<keyword evidence="9" id="KW-1185">Reference proteome</keyword>
<name>D8JUZ3_HYPDA</name>
<evidence type="ECO:0000256" key="7">
    <source>
        <dbReference type="SAM" id="Phobius"/>
    </source>
</evidence>
<dbReference type="Pfam" id="PF04226">
    <property type="entry name" value="Transgly_assoc"/>
    <property type="match status" value="1"/>
</dbReference>
<evidence type="ECO:0000256" key="1">
    <source>
        <dbReference type="ARBA" id="ARBA00004651"/>
    </source>
</evidence>
<dbReference type="eggNOG" id="COG2261">
    <property type="taxonomic scope" value="Bacteria"/>
</dbReference>
<proteinExistence type="inferred from homology"/>
<accession>D8JUZ3</accession>
<evidence type="ECO:0000256" key="4">
    <source>
        <dbReference type="ARBA" id="ARBA00022692"/>
    </source>
</evidence>
<gene>
    <name evidence="8" type="ordered locus">Hden_0995</name>
</gene>
<dbReference type="PANTHER" id="PTHR33884">
    <property type="entry name" value="UPF0410 PROTEIN YMGE"/>
    <property type="match status" value="1"/>
</dbReference>
<dbReference type="STRING" id="582899.Hden_0995"/>